<feature type="coiled-coil region" evidence="3">
    <location>
        <begin position="152"/>
        <end position="186"/>
    </location>
</feature>
<sequence length="871" mass="91900">MFTLIPGIPAHRTPARARGLALTTTATLALSPSRQCERDALRALNARMPGYLSRARHLGGANEALGAQLRALGAGGAGVTGSPGTEAALWDAFGSVGRAASEAASLRVALGDSCALGNELVARCEFAAGVGHQMSSDIGRMVQELIEAGFVREAMHQQLESRAEELNELNRRSQELERSLKLDERGGPGVAPPCGLQVVQGPGGGASLPEALATLRAQYTGVTARFQDEMRDAFSSQFGSPTGLENVAAGQVAGTSGRETESKLMEGSVVQLSAQLQSERSRHQQLSRALEETEGRTRAALEALGARAGTLREEMEGARSGLARQAAARAHVAEARGALREEIAAYRRLVHEAGDGGHSRGIAVSAKCGGALPIARPLPQRSVRVPGTLGVPVGAKGGPPLRAVTANAQNGAHGGDVTRAREEGEEGAGATVRAPLLAGPAKGALGGGKVLSVGPQEVRGEVFQEDDVIWEKGQKVNSEEGQFNGEELQKVSSEDLQKADGEELQKADGEVLQKADGEVLQKADGEVLQKADDEVLQKADGEDLQKADGEDLQKADGEVFQKANDEELQKADDEVLQKADDEELQKADGEDLQKADDEVLQKADDEELQKADGEVLQKADDEELQKADGEMFQKANDEELQKADDEVLQKADDEELQKANGEELQKADGEDLQKADDEELQKADDEELQKADGEDLQKVDDEVLQKADDEDLQKADDEDLQKADDEELQKADDEELQVNSEALQKVASEGPQGQVNSEAPREHQVNGNGPTGVFGEDPQGGSEVSGEQSLEVRGEVDDGHSQAGEATGDGPRDGAEILGEESRVVGEGPLAGNGPAGDARARAGPEPPLAEGPALPGPLQEEEQGEARDDQ</sequence>
<gene>
    <name evidence="7" type="primary">LOC116954774</name>
</gene>
<keyword evidence="2 3" id="KW-0175">Coiled coil</keyword>
<evidence type="ECO:0000313" key="6">
    <source>
        <dbReference type="Proteomes" id="UP001318040"/>
    </source>
</evidence>
<reference evidence="7" key="1">
    <citation type="submission" date="2025-08" db="UniProtKB">
        <authorList>
            <consortium name="RefSeq"/>
        </authorList>
    </citation>
    <scope>IDENTIFICATION</scope>
    <source>
        <tissue evidence="7">Sperm</tissue>
    </source>
</reference>
<evidence type="ECO:0000256" key="3">
    <source>
        <dbReference type="SAM" id="Coils"/>
    </source>
</evidence>
<dbReference type="GO" id="GO:0005882">
    <property type="term" value="C:intermediate filament"/>
    <property type="evidence" value="ECO:0007669"/>
    <property type="project" value="UniProtKB-KW"/>
</dbReference>
<accession>A0AAJ7UA32</accession>
<feature type="domain" description="IF rod" evidence="5">
    <location>
        <begin position="36"/>
        <end position="360"/>
    </location>
</feature>
<evidence type="ECO:0000256" key="1">
    <source>
        <dbReference type="ARBA" id="ARBA00022754"/>
    </source>
</evidence>
<dbReference type="KEGG" id="pmrn:116954774"/>
<name>A0AAJ7UA32_PETMA</name>
<feature type="compositionally biased region" description="Basic and acidic residues" evidence="4">
    <location>
        <begin position="810"/>
        <end position="824"/>
    </location>
</feature>
<evidence type="ECO:0000256" key="4">
    <source>
        <dbReference type="SAM" id="MobiDB-lite"/>
    </source>
</evidence>
<dbReference type="SMART" id="SM01391">
    <property type="entry name" value="Filament"/>
    <property type="match status" value="1"/>
</dbReference>
<dbReference type="GO" id="GO:0005737">
    <property type="term" value="C:cytoplasm"/>
    <property type="evidence" value="ECO:0007669"/>
    <property type="project" value="TreeGrafter"/>
</dbReference>
<dbReference type="GO" id="GO:0045109">
    <property type="term" value="P:intermediate filament organization"/>
    <property type="evidence" value="ECO:0007669"/>
    <property type="project" value="TreeGrafter"/>
</dbReference>
<dbReference type="Pfam" id="PF00038">
    <property type="entry name" value="Filament"/>
    <property type="match status" value="1"/>
</dbReference>
<dbReference type="RefSeq" id="XP_032831451.1">
    <property type="nucleotide sequence ID" value="XM_032975560.1"/>
</dbReference>
<feature type="region of interest" description="Disordered" evidence="4">
    <location>
        <begin position="238"/>
        <end position="263"/>
    </location>
</feature>
<feature type="compositionally biased region" description="Basic and acidic residues" evidence="4">
    <location>
        <begin position="531"/>
        <end position="731"/>
    </location>
</feature>
<protein>
    <submittedName>
        <fullName evidence="7">Uncharacterized protein LOC116954774</fullName>
    </submittedName>
</protein>
<proteinExistence type="predicted"/>
<dbReference type="PANTHER" id="PTHR45652:SF21">
    <property type="entry name" value="ZINC FINGER CCCH DOMAIN-CONTAINING PROTEIN 13-LIKE ISOFORM X1"/>
    <property type="match status" value="1"/>
</dbReference>
<dbReference type="Gene3D" id="1.20.5.170">
    <property type="match status" value="1"/>
</dbReference>
<feature type="compositionally biased region" description="Basic and acidic residues" evidence="4">
    <location>
        <begin position="790"/>
        <end position="800"/>
    </location>
</feature>
<organism evidence="6 7">
    <name type="scientific">Petromyzon marinus</name>
    <name type="common">Sea lamprey</name>
    <dbReference type="NCBI Taxonomy" id="7757"/>
    <lineage>
        <taxon>Eukaryota</taxon>
        <taxon>Metazoa</taxon>
        <taxon>Chordata</taxon>
        <taxon>Craniata</taxon>
        <taxon>Vertebrata</taxon>
        <taxon>Cyclostomata</taxon>
        <taxon>Hyperoartia</taxon>
        <taxon>Petromyzontiformes</taxon>
        <taxon>Petromyzontidae</taxon>
        <taxon>Petromyzon</taxon>
    </lineage>
</organism>
<feature type="region of interest" description="Disordered" evidence="4">
    <location>
        <begin position="531"/>
        <end position="871"/>
    </location>
</feature>
<keyword evidence="1" id="KW-0403">Intermediate filament</keyword>
<evidence type="ECO:0000313" key="7">
    <source>
        <dbReference type="RefSeq" id="XP_032831451.1"/>
    </source>
</evidence>
<evidence type="ECO:0000256" key="2">
    <source>
        <dbReference type="ARBA" id="ARBA00023054"/>
    </source>
</evidence>
<dbReference type="GO" id="GO:0005200">
    <property type="term" value="F:structural constituent of cytoskeleton"/>
    <property type="evidence" value="ECO:0007669"/>
    <property type="project" value="TreeGrafter"/>
</dbReference>
<dbReference type="InterPro" id="IPR039008">
    <property type="entry name" value="IF_rod_dom"/>
</dbReference>
<dbReference type="PANTHER" id="PTHR45652">
    <property type="entry name" value="GLIAL FIBRILLARY ACIDIC PROTEIN"/>
    <property type="match status" value="1"/>
</dbReference>
<evidence type="ECO:0000259" key="5">
    <source>
        <dbReference type="SMART" id="SM01391"/>
    </source>
</evidence>
<dbReference type="AlphaFoldDB" id="A0AAJ7UA32"/>
<dbReference type="GeneID" id="116954774"/>
<dbReference type="Proteomes" id="UP001318040">
    <property type="component" value="Chromosome 56"/>
</dbReference>
<feature type="region of interest" description="Disordered" evidence="4">
    <location>
        <begin position="475"/>
        <end position="513"/>
    </location>
</feature>
<dbReference type="SUPFAM" id="SSF64593">
    <property type="entry name" value="Intermediate filament protein, coiled coil region"/>
    <property type="match status" value="1"/>
</dbReference>
<feature type="coiled-coil region" evidence="3">
    <location>
        <begin position="269"/>
        <end position="296"/>
    </location>
</feature>
<keyword evidence="6" id="KW-1185">Reference proteome</keyword>
<dbReference type="InterPro" id="IPR050405">
    <property type="entry name" value="Intermediate_filament"/>
</dbReference>
<feature type="compositionally biased region" description="Basic and acidic residues" evidence="4">
    <location>
        <begin position="487"/>
        <end position="513"/>
    </location>
</feature>